<accession>A0A9D4Z8E5</accession>
<dbReference type="Pfam" id="PF25089">
    <property type="entry name" value="DUF7804"/>
    <property type="match status" value="1"/>
</dbReference>
<sequence length="258" mass="28696">MVRGSLMQGFTNTFGPFRSYSRIAIPKSPCSLSARVAFPKVSCKNFPSVASNTIDRLDLTCARSHETLLKHSALALNQTPVDSCNRSSFSARWIEDCICEIVRHIHEAPFMQMLVNHEDTSTVTLTQRQRVPIGDALSADEKWREMKSHLGEASPDAVILVDDLCNSYIEGCNVEEGLEKQNRGVNLGHKEARIDGTHLWGVFLLGKTITESACYILETTSVASSFGMCTRFCLTKAHCFGPSFSDQIQNSWLLKTED</sequence>
<dbReference type="InterPro" id="IPR056706">
    <property type="entry name" value="DUF7804"/>
</dbReference>
<protein>
    <recommendedName>
        <fullName evidence="1">DUF7804 domain-containing protein</fullName>
    </recommendedName>
</protein>
<dbReference type="Proteomes" id="UP000886520">
    <property type="component" value="Chromosome 18"/>
</dbReference>
<dbReference type="EMBL" id="JABFUD020000018">
    <property type="protein sequence ID" value="KAI5066083.1"/>
    <property type="molecule type" value="Genomic_DNA"/>
</dbReference>
<name>A0A9D4Z8E5_ADICA</name>
<dbReference type="PANTHER" id="PTHR35127">
    <property type="entry name" value="OS03G0736900 PROTEIN"/>
    <property type="match status" value="1"/>
</dbReference>
<feature type="domain" description="DUF7804" evidence="1">
    <location>
        <begin position="92"/>
        <end position="166"/>
    </location>
</feature>
<evidence type="ECO:0000259" key="1">
    <source>
        <dbReference type="Pfam" id="PF25089"/>
    </source>
</evidence>
<comment type="caution">
    <text evidence="2">The sequence shown here is derived from an EMBL/GenBank/DDBJ whole genome shotgun (WGS) entry which is preliminary data.</text>
</comment>
<evidence type="ECO:0000313" key="2">
    <source>
        <dbReference type="EMBL" id="KAI5066083.1"/>
    </source>
</evidence>
<keyword evidence="3" id="KW-1185">Reference proteome</keyword>
<gene>
    <name evidence="2" type="ORF">GOP47_0018707</name>
</gene>
<dbReference type="AlphaFoldDB" id="A0A9D4Z8E5"/>
<organism evidence="2 3">
    <name type="scientific">Adiantum capillus-veneris</name>
    <name type="common">Maidenhair fern</name>
    <dbReference type="NCBI Taxonomy" id="13818"/>
    <lineage>
        <taxon>Eukaryota</taxon>
        <taxon>Viridiplantae</taxon>
        <taxon>Streptophyta</taxon>
        <taxon>Embryophyta</taxon>
        <taxon>Tracheophyta</taxon>
        <taxon>Polypodiopsida</taxon>
        <taxon>Polypodiidae</taxon>
        <taxon>Polypodiales</taxon>
        <taxon>Pteridineae</taxon>
        <taxon>Pteridaceae</taxon>
        <taxon>Vittarioideae</taxon>
        <taxon>Adiantum</taxon>
    </lineage>
</organism>
<evidence type="ECO:0000313" key="3">
    <source>
        <dbReference type="Proteomes" id="UP000886520"/>
    </source>
</evidence>
<dbReference type="OrthoDB" id="2013011at2759"/>
<dbReference type="PANTHER" id="PTHR35127:SF1">
    <property type="entry name" value="GENOME ASSEMBLY, CHROMOSOME: A10"/>
    <property type="match status" value="1"/>
</dbReference>
<proteinExistence type="predicted"/>
<reference evidence="2" key="1">
    <citation type="submission" date="2021-01" db="EMBL/GenBank/DDBJ databases">
        <title>Adiantum capillus-veneris genome.</title>
        <authorList>
            <person name="Fang Y."/>
            <person name="Liao Q."/>
        </authorList>
    </citation>
    <scope>NUCLEOTIDE SEQUENCE</scope>
    <source>
        <strain evidence="2">H3</strain>
        <tissue evidence="2">Leaf</tissue>
    </source>
</reference>